<dbReference type="InterPro" id="IPR004839">
    <property type="entry name" value="Aminotransferase_I/II_large"/>
</dbReference>
<keyword evidence="7" id="KW-0032">Aminotransferase</keyword>
<dbReference type="Pfam" id="PF00392">
    <property type="entry name" value="GntR"/>
    <property type="match status" value="1"/>
</dbReference>
<dbReference type="Gene3D" id="1.10.10.10">
    <property type="entry name" value="Winged helix-like DNA-binding domain superfamily/Winged helix DNA-binding domain"/>
    <property type="match status" value="1"/>
</dbReference>
<dbReference type="RefSeq" id="WP_074925262.1">
    <property type="nucleotide sequence ID" value="NZ_FOWR01000003.1"/>
</dbReference>
<dbReference type="CDD" id="cd00609">
    <property type="entry name" value="AAT_like"/>
    <property type="match status" value="1"/>
</dbReference>
<dbReference type="EMBL" id="FOWR01000003">
    <property type="protein sequence ID" value="SFO84340.1"/>
    <property type="molecule type" value="Genomic_DNA"/>
</dbReference>
<dbReference type="PANTHER" id="PTHR46577:SF1">
    <property type="entry name" value="HTH-TYPE TRANSCRIPTIONAL REGULATORY PROTEIN GABR"/>
    <property type="match status" value="1"/>
</dbReference>
<dbReference type="OrthoDB" id="9808770at2"/>
<evidence type="ECO:0000256" key="3">
    <source>
        <dbReference type="ARBA" id="ARBA00023015"/>
    </source>
</evidence>
<dbReference type="Gene3D" id="3.40.640.10">
    <property type="entry name" value="Type I PLP-dependent aspartate aminotransferase-like (Major domain)"/>
    <property type="match status" value="1"/>
</dbReference>
<dbReference type="PROSITE" id="PS50949">
    <property type="entry name" value="HTH_GNTR"/>
    <property type="match status" value="1"/>
</dbReference>
<keyword evidence="5" id="KW-0804">Transcription</keyword>
<evidence type="ECO:0000313" key="8">
    <source>
        <dbReference type="Proteomes" id="UP000182692"/>
    </source>
</evidence>
<dbReference type="InterPro" id="IPR000524">
    <property type="entry name" value="Tscrpt_reg_HTH_GntR"/>
</dbReference>
<evidence type="ECO:0000259" key="6">
    <source>
        <dbReference type="PROSITE" id="PS50949"/>
    </source>
</evidence>
<evidence type="ECO:0000256" key="2">
    <source>
        <dbReference type="ARBA" id="ARBA00022898"/>
    </source>
</evidence>
<feature type="domain" description="HTH gntR-type" evidence="6">
    <location>
        <begin position="17"/>
        <end position="85"/>
    </location>
</feature>
<dbReference type="InterPro" id="IPR051446">
    <property type="entry name" value="HTH_trans_reg/aminotransferase"/>
</dbReference>
<dbReference type="GeneID" id="35872901"/>
<dbReference type="InterPro" id="IPR015424">
    <property type="entry name" value="PyrdxlP-dep_Trfase"/>
</dbReference>
<dbReference type="InterPro" id="IPR015421">
    <property type="entry name" value="PyrdxlP-dep_Trfase_major"/>
</dbReference>
<dbReference type="STRING" id="1121869.SAMN03084138_00651"/>
<comment type="similarity">
    <text evidence="1">In the C-terminal section; belongs to the class-I pyridoxal-phosphate-dependent aminotransferase family.</text>
</comment>
<keyword evidence="2" id="KW-0663">Pyridoxal phosphate</keyword>
<organism evidence="7 8">
    <name type="scientific">Enterovibrio norvegicus DSM 15893</name>
    <dbReference type="NCBI Taxonomy" id="1121869"/>
    <lineage>
        <taxon>Bacteria</taxon>
        <taxon>Pseudomonadati</taxon>
        <taxon>Pseudomonadota</taxon>
        <taxon>Gammaproteobacteria</taxon>
        <taxon>Vibrionales</taxon>
        <taxon>Vibrionaceae</taxon>
        <taxon>Enterovibrio</taxon>
    </lineage>
</organism>
<evidence type="ECO:0000256" key="1">
    <source>
        <dbReference type="ARBA" id="ARBA00005384"/>
    </source>
</evidence>
<protein>
    <submittedName>
        <fullName evidence="7">GntR family transcriptional regulator / MocR family aminotransferase</fullName>
    </submittedName>
</protein>
<proteinExistence type="inferred from homology"/>
<dbReference type="Pfam" id="PF00155">
    <property type="entry name" value="Aminotran_1_2"/>
    <property type="match status" value="1"/>
</dbReference>
<dbReference type="InterPro" id="IPR036390">
    <property type="entry name" value="WH_DNA-bd_sf"/>
</dbReference>
<keyword evidence="4" id="KW-0238">DNA-binding</keyword>
<dbReference type="SMART" id="SM00345">
    <property type="entry name" value="HTH_GNTR"/>
    <property type="match status" value="1"/>
</dbReference>
<dbReference type="InterPro" id="IPR036388">
    <property type="entry name" value="WH-like_DNA-bd_sf"/>
</dbReference>
<keyword evidence="7" id="KW-0808">Transferase</keyword>
<accession>A0A1I5KH35</accession>
<dbReference type="GO" id="GO:0003700">
    <property type="term" value="F:DNA-binding transcription factor activity"/>
    <property type="evidence" value="ECO:0007669"/>
    <property type="project" value="InterPro"/>
</dbReference>
<evidence type="ECO:0000256" key="5">
    <source>
        <dbReference type="ARBA" id="ARBA00023163"/>
    </source>
</evidence>
<dbReference type="SUPFAM" id="SSF53383">
    <property type="entry name" value="PLP-dependent transferases"/>
    <property type="match status" value="1"/>
</dbReference>
<reference evidence="7 8" key="1">
    <citation type="submission" date="2016-10" db="EMBL/GenBank/DDBJ databases">
        <authorList>
            <person name="de Groot N.N."/>
        </authorList>
    </citation>
    <scope>NUCLEOTIDE SEQUENCE [LARGE SCALE GENOMIC DNA]</scope>
    <source>
        <strain evidence="7 8">DSM 15893</strain>
    </source>
</reference>
<dbReference type="GO" id="GO:0030170">
    <property type="term" value="F:pyridoxal phosphate binding"/>
    <property type="evidence" value="ECO:0007669"/>
    <property type="project" value="InterPro"/>
</dbReference>
<gene>
    <name evidence="7" type="ORF">SAMN03084138_00651</name>
</gene>
<evidence type="ECO:0000256" key="4">
    <source>
        <dbReference type="ARBA" id="ARBA00023125"/>
    </source>
</evidence>
<name>A0A1I5KH35_9GAMM</name>
<dbReference type="GO" id="GO:0008483">
    <property type="term" value="F:transaminase activity"/>
    <property type="evidence" value="ECO:0007669"/>
    <property type="project" value="UniProtKB-KW"/>
</dbReference>
<dbReference type="SUPFAM" id="SSF46785">
    <property type="entry name" value="Winged helix' DNA-binding domain"/>
    <property type="match status" value="1"/>
</dbReference>
<dbReference type="GO" id="GO:0003677">
    <property type="term" value="F:DNA binding"/>
    <property type="evidence" value="ECO:0007669"/>
    <property type="project" value="UniProtKB-KW"/>
</dbReference>
<dbReference type="CDD" id="cd07377">
    <property type="entry name" value="WHTH_GntR"/>
    <property type="match status" value="1"/>
</dbReference>
<dbReference type="Proteomes" id="UP000182692">
    <property type="component" value="Unassembled WGS sequence"/>
</dbReference>
<dbReference type="PANTHER" id="PTHR46577">
    <property type="entry name" value="HTH-TYPE TRANSCRIPTIONAL REGULATORY PROTEIN GABR"/>
    <property type="match status" value="1"/>
</dbReference>
<keyword evidence="3" id="KW-0805">Transcription regulation</keyword>
<dbReference type="PRINTS" id="PR00035">
    <property type="entry name" value="HTHGNTR"/>
</dbReference>
<evidence type="ECO:0000313" key="7">
    <source>
        <dbReference type="EMBL" id="SFO84340.1"/>
    </source>
</evidence>
<sequence>MLRPWQTKIWLTRQRGESIHTTLSNQIADDIRLGRLASGHLMPGTRSLATQLGVNRKTVQSVYEELESQGWLVSKPRRGTYVADMLPESSLSREHQHLVDLGQGECSHEERDVIKEAVNSAPCSHMLMPSSVIAPNANDGIPDTRLIPYELLSRAFRRAIVQTSRQSYMGYGDPRGTLELRQSLQHMLNMDRFMNVSTNQVCVVRGSQMAIYLSSRVLNPENGVLVVEALSYTPAIAAFESNGFSIIRCKQDERGLDVQDLERILKQHKVAGVYTTPHHQYPTTVCLSMDRRLQLLQLSKRYEFVIMEDDYDHEFHYDSRPIPPLASLPHSENVIHMGSLSKVFAPGLRLGYMVASNAFIDRVAQEITLIDRQGNTVTELAVADLMQSGDVKKHIRKVRKIYQARRDVTATELTRIFGDTITFTLPAGGLALWIDISQLLSKKYRDHLELKDANLSALFDGHVVVSTDKTQDAGNLRAHIRFGYGALTEEEITVTLEQLADKLKG</sequence>
<dbReference type="AlphaFoldDB" id="A0A1I5KH35"/>